<dbReference type="CDD" id="cd00130">
    <property type="entry name" value="PAS"/>
    <property type="match status" value="1"/>
</dbReference>
<feature type="domain" description="PAS" evidence="10">
    <location>
        <begin position="457"/>
        <end position="529"/>
    </location>
</feature>
<comment type="subcellular location">
    <subcellularLocation>
        <location evidence="2">Membrane</location>
        <topology evidence="2">Multi-pass membrane protein</topology>
    </subcellularLocation>
</comment>
<evidence type="ECO:0000256" key="6">
    <source>
        <dbReference type="ARBA" id="ARBA00022777"/>
    </source>
</evidence>
<feature type="coiled-coil region" evidence="8">
    <location>
        <begin position="227"/>
        <end position="283"/>
    </location>
</feature>
<dbReference type="EMBL" id="JAUCGM010000486">
    <property type="protein sequence ID" value="MDM8563165.1"/>
    <property type="molecule type" value="Genomic_DNA"/>
</dbReference>
<evidence type="ECO:0000256" key="9">
    <source>
        <dbReference type="SAM" id="Phobius"/>
    </source>
</evidence>
<keyword evidence="8" id="KW-0175">Coiled coil</keyword>
<evidence type="ECO:0000256" key="1">
    <source>
        <dbReference type="ARBA" id="ARBA00000085"/>
    </source>
</evidence>
<keyword evidence="9" id="KW-0812">Transmembrane</keyword>
<accession>A0ABT7VU94</accession>
<dbReference type="PANTHER" id="PTHR45528">
    <property type="entry name" value="SENSOR HISTIDINE KINASE CPXA"/>
    <property type="match status" value="1"/>
</dbReference>
<dbReference type="SUPFAM" id="SSF55781">
    <property type="entry name" value="GAF domain-like"/>
    <property type="match status" value="1"/>
</dbReference>
<dbReference type="Proteomes" id="UP001171945">
    <property type="component" value="Unassembled WGS sequence"/>
</dbReference>
<feature type="non-terminal residue" evidence="12">
    <location>
        <position position="568"/>
    </location>
</feature>
<dbReference type="SUPFAM" id="SSF55785">
    <property type="entry name" value="PYP-like sensor domain (PAS domain)"/>
    <property type="match status" value="1"/>
</dbReference>
<dbReference type="NCBIfam" id="TIGR00229">
    <property type="entry name" value="sensory_box"/>
    <property type="match status" value="1"/>
</dbReference>
<keyword evidence="4" id="KW-0597">Phosphoprotein</keyword>
<dbReference type="InterPro" id="IPR050398">
    <property type="entry name" value="HssS/ArlS-like"/>
</dbReference>
<dbReference type="InterPro" id="IPR029016">
    <property type="entry name" value="GAF-like_dom_sf"/>
</dbReference>
<dbReference type="InterPro" id="IPR035965">
    <property type="entry name" value="PAS-like_dom_sf"/>
</dbReference>
<keyword evidence="7 9" id="KW-0472">Membrane</keyword>
<organism evidence="12 13">
    <name type="scientific">Candidatus Marithioploca araucensis</name>
    <dbReference type="NCBI Taxonomy" id="70273"/>
    <lineage>
        <taxon>Bacteria</taxon>
        <taxon>Pseudomonadati</taxon>
        <taxon>Pseudomonadota</taxon>
        <taxon>Gammaproteobacteria</taxon>
        <taxon>Thiotrichales</taxon>
        <taxon>Thiotrichaceae</taxon>
        <taxon>Candidatus Marithioploca</taxon>
    </lineage>
</organism>
<feature type="domain" description="HAMP" evidence="11">
    <location>
        <begin position="187"/>
        <end position="239"/>
    </location>
</feature>
<evidence type="ECO:0000313" key="12">
    <source>
        <dbReference type="EMBL" id="MDM8563165.1"/>
    </source>
</evidence>
<sequence length="568" mass="65549">IDHIANAEIFAHGKEGVYISDIHVSTMTGTKVMSISVPIIANSEFAGIMIVNIDVKKELYKITSSHKHGQTDEVYIINKEGYMITPSRFMDDTFLKLKVDSLGARKCLGLFEKEEEMEPAKTSIYEDYRGELVIGTYRVIKDMDWCLLAETDVKEEFVLVNRLVRFMSLFFVVLLGVSGFITFFTAKNITRPILKLYRRAEEIEKGNWNYQVIVDTQDEIGQFSRAFDSMTARLKNTQDELQGYQEDLENLVEERTVKLVLANEHLQQEINERKQAENKLEQHVYYLEGLATLGKAINEIQDIDKMMEGAMKATLSVFKCDRAWLLSPCDPDAPSWRVPMEVTTPDYPGFKSLNVDIPMDQIISEIQSDILSATGPLAFGAIYEHKVPPMVVKQFSVQSQICMAIYPKIGKPWMFGLHQCSYARVWTENELKLFNDFGQHICNSLGIYLSLDALRQSELKWQFALEGSQDGVWDWNVVTNEIFFSSMWKKMLGYADDEITADFSEWEKRIHPDDKEQTYIDVNKHLAGETEYYHNEHRMLCKEGTYKWILDRGKVIEFTKEGQPLRFV</sequence>
<evidence type="ECO:0000256" key="2">
    <source>
        <dbReference type="ARBA" id="ARBA00004141"/>
    </source>
</evidence>
<dbReference type="PROSITE" id="PS50885">
    <property type="entry name" value="HAMP"/>
    <property type="match status" value="1"/>
</dbReference>
<dbReference type="PROSITE" id="PS50112">
    <property type="entry name" value="PAS"/>
    <property type="match status" value="1"/>
</dbReference>
<dbReference type="Pfam" id="PF08447">
    <property type="entry name" value="PAS_3"/>
    <property type="match status" value="1"/>
</dbReference>
<evidence type="ECO:0000313" key="13">
    <source>
        <dbReference type="Proteomes" id="UP001171945"/>
    </source>
</evidence>
<keyword evidence="6" id="KW-0418">Kinase</keyword>
<dbReference type="Gene3D" id="3.30.450.20">
    <property type="entry name" value="PAS domain"/>
    <property type="match status" value="2"/>
</dbReference>
<dbReference type="SMART" id="SM00091">
    <property type="entry name" value="PAS"/>
    <property type="match status" value="1"/>
</dbReference>
<name>A0ABT7VU94_9GAMM</name>
<dbReference type="Pfam" id="PF00672">
    <property type="entry name" value="HAMP"/>
    <property type="match status" value="1"/>
</dbReference>
<protein>
    <recommendedName>
        <fullName evidence="3">histidine kinase</fullName>
        <ecNumber evidence="3">2.7.13.3</ecNumber>
    </recommendedName>
</protein>
<dbReference type="InterPro" id="IPR003660">
    <property type="entry name" value="HAMP_dom"/>
</dbReference>
<evidence type="ECO:0000256" key="4">
    <source>
        <dbReference type="ARBA" id="ARBA00022553"/>
    </source>
</evidence>
<feature type="non-terminal residue" evidence="12">
    <location>
        <position position="1"/>
    </location>
</feature>
<keyword evidence="13" id="KW-1185">Reference proteome</keyword>
<evidence type="ECO:0000259" key="10">
    <source>
        <dbReference type="PROSITE" id="PS50112"/>
    </source>
</evidence>
<proteinExistence type="predicted"/>
<evidence type="ECO:0000259" key="11">
    <source>
        <dbReference type="PROSITE" id="PS50885"/>
    </source>
</evidence>
<keyword evidence="9" id="KW-1133">Transmembrane helix</keyword>
<comment type="catalytic activity">
    <reaction evidence="1">
        <text>ATP + protein L-histidine = ADP + protein N-phospho-L-histidine.</text>
        <dbReference type="EC" id="2.7.13.3"/>
    </reaction>
</comment>
<feature type="transmembrane region" description="Helical" evidence="9">
    <location>
        <begin position="166"/>
        <end position="186"/>
    </location>
</feature>
<evidence type="ECO:0000256" key="3">
    <source>
        <dbReference type="ARBA" id="ARBA00012438"/>
    </source>
</evidence>
<comment type="caution">
    <text evidence="12">The sequence shown here is derived from an EMBL/GenBank/DDBJ whole genome shotgun (WGS) entry which is preliminary data.</text>
</comment>
<dbReference type="SMART" id="SM00304">
    <property type="entry name" value="HAMP"/>
    <property type="match status" value="1"/>
</dbReference>
<dbReference type="InterPro" id="IPR000014">
    <property type="entry name" value="PAS"/>
</dbReference>
<dbReference type="InterPro" id="IPR013655">
    <property type="entry name" value="PAS_fold_3"/>
</dbReference>
<dbReference type="PANTHER" id="PTHR45528:SF10">
    <property type="entry name" value="METHYL-ACCEPTING CHEMOTAXIS PROTEIN"/>
    <property type="match status" value="1"/>
</dbReference>
<gene>
    <name evidence="12" type="ORF">QUF54_07415</name>
</gene>
<dbReference type="CDD" id="cd18773">
    <property type="entry name" value="PDC1_HK_sensor"/>
    <property type="match status" value="1"/>
</dbReference>
<dbReference type="Gene3D" id="3.30.450.40">
    <property type="match status" value="1"/>
</dbReference>
<dbReference type="CDD" id="cd06225">
    <property type="entry name" value="HAMP"/>
    <property type="match status" value="1"/>
</dbReference>
<evidence type="ECO:0000256" key="5">
    <source>
        <dbReference type="ARBA" id="ARBA00022679"/>
    </source>
</evidence>
<dbReference type="SUPFAM" id="SSF158472">
    <property type="entry name" value="HAMP domain-like"/>
    <property type="match status" value="1"/>
</dbReference>
<keyword evidence="5" id="KW-0808">Transferase</keyword>
<dbReference type="EC" id="2.7.13.3" evidence="3"/>
<evidence type="ECO:0000256" key="8">
    <source>
        <dbReference type="SAM" id="Coils"/>
    </source>
</evidence>
<reference evidence="12" key="1">
    <citation type="submission" date="2023-06" db="EMBL/GenBank/DDBJ databases">
        <title>Uncultivated large filamentous bacteria from sulfidic sediments reveal new species and different genomic features in energy metabolism and defense.</title>
        <authorList>
            <person name="Fonseca A."/>
        </authorList>
    </citation>
    <scope>NUCLEOTIDE SEQUENCE</scope>
    <source>
        <strain evidence="12">HSG4</strain>
    </source>
</reference>
<dbReference type="Gene3D" id="6.10.340.10">
    <property type="match status" value="1"/>
</dbReference>
<evidence type="ECO:0000256" key="7">
    <source>
        <dbReference type="ARBA" id="ARBA00023136"/>
    </source>
</evidence>